<accession>A0A2K3CVX4</accession>
<keyword evidence="2" id="KW-1185">Reference proteome</keyword>
<dbReference type="OrthoDB" id="10567604at2759"/>
<evidence type="ECO:0000313" key="1">
    <source>
        <dbReference type="EMBL" id="PNW72429.1"/>
    </source>
</evidence>
<protein>
    <submittedName>
        <fullName evidence="1">Uncharacterized protein</fullName>
    </submittedName>
</protein>
<dbReference type="KEGG" id="cre:CHLRE_16g678885v5"/>
<reference evidence="1 2" key="1">
    <citation type="journal article" date="2007" name="Science">
        <title>The Chlamydomonas genome reveals the evolution of key animal and plant functions.</title>
        <authorList>
            <person name="Merchant S.S."/>
            <person name="Prochnik S.E."/>
            <person name="Vallon O."/>
            <person name="Harris E.H."/>
            <person name="Karpowicz S.J."/>
            <person name="Witman G.B."/>
            <person name="Terry A."/>
            <person name="Salamov A."/>
            <person name="Fritz-Laylin L.K."/>
            <person name="Marechal-Drouard L."/>
            <person name="Marshall W.F."/>
            <person name="Qu L.H."/>
            <person name="Nelson D.R."/>
            <person name="Sanderfoot A.A."/>
            <person name="Spalding M.H."/>
            <person name="Kapitonov V.V."/>
            <person name="Ren Q."/>
            <person name="Ferris P."/>
            <person name="Lindquist E."/>
            <person name="Shapiro H."/>
            <person name="Lucas S.M."/>
            <person name="Grimwood J."/>
            <person name="Schmutz J."/>
            <person name="Cardol P."/>
            <person name="Cerutti H."/>
            <person name="Chanfreau G."/>
            <person name="Chen C.L."/>
            <person name="Cognat V."/>
            <person name="Croft M.T."/>
            <person name="Dent R."/>
            <person name="Dutcher S."/>
            <person name="Fernandez E."/>
            <person name="Fukuzawa H."/>
            <person name="Gonzalez-Ballester D."/>
            <person name="Gonzalez-Halphen D."/>
            <person name="Hallmann A."/>
            <person name="Hanikenne M."/>
            <person name="Hippler M."/>
            <person name="Inwood W."/>
            <person name="Jabbari K."/>
            <person name="Kalanon M."/>
            <person name="Kuras R."/>
            <person name="Lefebvre P.A."/>
            <person name="Lemaire S.D."/>
            <person name="Lobanov A.V."/>
            <person name="Lohr M."/>
            <person name="Manuell A."/>
            <person name="Meier I."/>
            <person name="Mets L."/>
            <person name="Mittag M."/>
            <person name="Mittelmeier T."/>
            <person name="Moroney J.V."/>
            <person name="Moseley J."/>
            <person name="Napoli C."/>
            <person name="Nedelcu A.M."/>
            <person name="Niyogi K."/>
            <person name="Novoselov S.V."/>
            <person name="Paulsen I.T."/>
            <person name="Pazour G."/>
            <person name="Purton S."/>
            <person name="Ral J.P."/>
            <person name="Riano-Pachon D.M."/>
            <person name="Riekhof W."/>
            <person name="Rymarquis L."/>
            <person name="Schroda M."/>
            <person name="Stern D."/>
            <person name="Umen J."/>
            <person name="Willows R."/>
            <person name="Wilson N."/>
            <person name="Zimmer S.L."/>
            <person name="Allmer J."/>
            <person name="Balk J."/>
            <person name="Bisova K."/>
            <person name="Chen C.J."/>
            <person name="Elias M."/>
            <person name="Gendler K."/>
            <person name="Hauser C."/>
            <person name="Lamb M.R."/>
            <person name="Ledford H."/>
            <person name="Long J.C."/>
            <person name="Minagawa J."/>
            <person name="Page M.D."/>
            <person name="Pan J."/>
            <person name="Pootakham W."/>
            <person name="Roje S."/>
            <person name="Rose A."/>
            <person name="Stahlberg E."/>
            <person name="Terauchi A.M."/>
            <person name="Yang P."/>
            <person name="Ball S."/>
            <person name="Bowler C."/>
            <person name="Dieckmann C.L."/>
            <person name="Gladyshev V.N."/>
            <person name="Green P."/>
            <person name="Jorgensen R."/>
            <person name="Mayfield S."/>
            <person name="Mueller-Roeber B."/>
            <person name="Rajamani S."/>
            <person name="Sayre R.T."/>
            <person name="Brokstein P."/>
            <person name="Dubchak I."/>
            <person name="Goodstein D."/>
            <person name="Hornick L."/>
            <person name="Huang Y.W."/>
            <person name="Jhaveri J."/>
            <person name="Luo Y."/>
            <person name="Martinez D."/>
            <person name="Ngau W.C."/>
            <person name="Otillar B."/>
            <person name="Poliakov A."/>
            <person name="Porter A."/>
            <person name="Szajkowski L."/>
            <person name="Werner G."/>
            <person name="Zhou K."/>
            <person name="Grigoriev I.V."/>
            <person name="Rokhsar D.S."/>
            <person name="Grossman A.R."/>
        </authorList>
    </citation>
    <scope>NUCLEOTIDE SEQUENCE [LARGE SCALE GENOMIC DNA]</scope>
    <source>
        <strain evidence="2">CC-503</strain>
    </source>
</reference>
<evidence type="ECO:0000313" key="2">
    <source>
        <dbReference type="Proteomes" id="UP000006906"/>
    </source>
</evidence>
<dbReference type="Proteomes" id="UP000006906">
    <property type="component" value="Chromosome 16"/>
</dbReference>
<dbReference type="GeneID" id="66056696"/>
<dbReference type="AlphaFoldDB" id="A0A2K3CVX4"/>
<gene>
    <name evidence="1" type="ORF">CHLRE_16g678885v5</name>
</gene>
<name>A0A2K3CVX4_CHLRE</name>
<dbReference type="RefSeq" id="XP_042916230.1">
    <property type="nucleotide sequence ID" value="XM_043071369.1"/>
</dbReference>
<proteinExistence type="predicted"/>
<sequence>MDIPLHTYYRDPRQVRERQRLWAALVSYRVQQERTELERRHIQLSNAQQQELQQEQER</sequence>
<dbReference type="Gramene" id="PNW72429">
    <property type="protein sequence ID" value="PNW72429"/>
    <property type="gene ID" value="CHLRE_16g678885v5"/>
</dbReference>
<dbReference type="EMBL" id="CM008977">
    <property type="protein sequence ID" value="PNW72429.1"/>
    <property type="molecule type" value="Genomic_DNA"/>
</dbReference>
<dbReference type="InParanoid" id="A0A2K3CVX4"/>
<organism evidence="1 2">
    <name type="scientific">Chlamydomonas reinhardtii</name>
    <name type="common">Chlamydomonas smithii</name>
    <dbReference type="NCBI Taxonomy" id="3055"/>
    <lineage>
        <taxon>Eukaryota</taxon>
        <taxon>Viridiplantae</taxon>
        <taxon>Chlorophyta</taxon>
        <taxon>core chlorophytes</taxon>
        <taxon>Chlorophyceae</taxon>
        <taxon>CS clade</taxon>
        <taxon>Chlamydomonadales</taxon>
        <taxon>Chlamydomonadaceae</taxon>
        <taxon>Chlamydomonas</taxon>
    </lineage>
</organism>